<feature type="region of interest" description="Disordered" evidence="2">
    <location>
        <begin position="1"/>
        <end position="21"/>
    </location>
</feature>
<evidence type="ECO:0000256" key="1">
    <source>
        <dbReference type="ARBA" id="ARBA00010169"/>
    </source>
</evidence>
<comment type="similarity">
    <text evidence="1">Belongs to the CutA family.</text>
</comment>
<dbReference type="InterPro" id="IPR015867">
    <property type="entry name" value="N-reg_PII/ATP_PRibTrfase_C"/>
</dbReference>
<dbReference type="InterPro" id="IPR011322">
    <property type="entry name" value="N-reg_PII-like_a/b"/>
</dbReference>
<accession>A0A2G1W0J2</accession>
<protein>
    <submittedName>
        <fullName evidence="3">Cation tolerance protein CutA</fullName>
    </submittedName>
</protein>
<evidence type="ECO:0000256" key="2">
    <source>
        <dbReference type="SAM" id="MobiDB-lite"/>
    </source>
</evidence>
<dbReference type="GeneID" id="90611578"/>
<dbReference type="PANTHER" id="PTHR23419:SF8">
    <property type="entry name" value="FI09726P"/>
    <property type="match status" value="1"/>
</dbReference>
<sequence length="126" mass="14194">MSTKKEFENDPEKPVSGTSQEPRLTVLWSTVQSAEQAEAIAKGLLQERLAACVQIDSPIISHYVWEGQTCSEKEFRVVIKTTTERTDEVIDWLAQNHPYDEPQIVVLTVEKASPGYARWVAESTSE</sequence>
<feature type="compositionally biased region" description="Basic and acidic residues" evidence="2">
    <location>
        <begin position="1"/>
        <end position="13"/>
    </location>
</feature>
<evidence type="ECO:0000313" key="4">
    <source>
        <dbReference type="Proteomes" id="UP000225740"/>
    </source>
</evidence>
<dbReference type="InterPro" id="IPR004323">
    <property type="entry name" value="Ion_tolerance_CutA"/>
</dbReference>
<dbReference type="PANTHER" id="PTHR23419">
    <property type="entry name" value="DIVALENT CATION TOLERANCE CUTA-RELATED"/>
    <property type="match status" value="1"/>
</dbReference>
<evidence type="ECO:0000313" key="3">
    <source>
        <dbReference type="EMBL" id="PHQ32199.1"/>
    </source>
</evidence>
<dbReference type="RefSeq" id="WP_099263759.1">
    <property type="nucleotide sequence ID" value="NZ_NIZW01000031.1"/>
</dbReference>
<dbReference type="OrthoDB" id="37622at2"/>
<dbReference type="SUPFAM" id="SSF54913">
    <property type="entry name" value="GlnB-like"/>
    <property type="match status" value="1"/>
</dbReference>
<dbReference type="GO" id="GO:0005507">
    <property type="term" value="F:copper ion binding"/>
    <property type="evidence" value="ECO:0007669"/>
    <property type="project" value="TreeGrafter"/>
</dbReference>
<dbReference type="Pfam" id="PF03091">
    <property type="entry name" value="CutA1"/>
    <property type="match status" value="1"/>
</dbReference>
<dbReference type="EMBL" id="NIZW01000031">
    <property type="protein sequence ID" value="PHQ32199.1"/>
    <property type="molecule type" value="Genomic_DNA"/>
</dbReference>
<comment type="caution">
    <text evidence="3">The sequence shown here is derived from an EMBL/GenBank/DDBJ whole genome shotgun (WGS) entry which is preliminary data.</text>
</comment>
<keyword evidence="4" id="KW-1185">Reference proteome</keyword>
<dbReference type="AlphaFoldDB" id="A0A2G1W0J2"/>
<name>A0A2G1W0J2_9BACT</name>
<gene>
    <name evidence="3" type="ORF">CEE69_27240</name>
</gene>
<dbReference type="Proteomes" id="UP000225740">
    <property type="component" value="Unassembled WGS sequence"/>
</dbReference>
<proteinExistence type="inferred from homology"/>
<dbReference type="GO" id="GO:0010038">
    <property type="term" value="P:response to metal ion"/>
    <property type="evidence" value="ECO:0007669"/>
    <property type="project" value="InterPro"/>
</dbReference>
<reference evidence="3 4" key="1">
    <citation type="submission" date="2017-06" db="EMBL/GenBank/DDBJ databases">
        <title>Description of Rhodopirellula bahusiensis sp. nov.</title>
        <authorList>
            <person name="Kizina J."/>
            <person name="Harder J."/>
        </authorList>
    </citation>
    <scope>NUCLEOTIDE SEQUENCE [LARGE SCALE GENOMIC DNA]</scope>
    <source>
        <strain evidence="3 4">SWK21</strain>
    </source>
</reference>
<organism evidence="3 4">
    <name type="scientific">Rhodopirellula bahusiensis</name>
    <dbReference type="NCBI Taxonomy" id="2014065"/>
    <lineage>
        <taxon>Bacteria</taxon>
        <taxon>Pseudomonadati</taxon>
        <taxon>Planctomycetota</taxon>
        <taxon>Planctomycetia</taxon>
        <taxon>Pirellulales</taxon>
        <taxon>Pirellulaceae</taxon>
        <taxon>Rhodopirellula</taxon>
    </lineage>
</organism>
<dbReference type="Gene3D" id="3.30.70.120">
    <property type="match status" value="1"/>
</dbReference>